<evidence type="ECO:0000259" key="5">
    <source>
        <dbReference type="PROSITE" id="PS50923"/>
    </source>
</evidence>
<dbReference type="PANTHER" id="PTHR46879">
    <property type="entry name" value="SUSHI DOMAIN-CONTAINING PROTEIN 3"/>
    <property type="match status" value="1"/>
</dbReference>
<dbReference type="InterPro" id="IPR035976">
    <property type="entry name" value="Sushi/SCR/CCP_sf"/>
</dbReference>
<keyword evidence="2" id="KW-0768">Sushi</keyword>
<dbReference type="PROSITE" id="PS50923">
    <property type="entry name" value="SUSHI"/>
    <property type="match status" value="1"/>
</dbReference>
<dbReference type="SUPFAM" id="SSF57535">
    <property type="entry name" value="Complement control module/SCR domain"/>
    <property type="match status" value="1"/>
</dbReference>
<dbReference type="AlphaFoldDB" id="A0A834BXI2"/>
<name>A0A834BXI2_ORYME</name>
<keyword evidence="4" id="KW-0812">Transmembrane</keyword>
<evidence type="ECO:0000256" key="1">
    <source>
        <dbReference type="ARBA" id="ARBA00023157"/>
    </source>
</evidence>
<keyword evidence="4" id="KW-1133">Transmembrane helix</keyword>
<dbReference type="Proteomes" id="UP000646548">
    <property type="component" value="Unassembled WGS sequence"/>
</dbReference>
<gene>
    <name evidence="6" type="ORF">FQA47_003357</name>
</gene>
<dbReference type="InterPro" id="IPR000436">
    <property type="entry name" value="Sushi_SCR_CCP_dom"/>
</dbReference>
<evidence type="ECO:0000256" key="2">
    <source>
        <dbReference type="PROSITE-ProRule" id="PRU00302"/>
    </source>
</evidence>
<dbReference type="Gene3D" id="2.10.70.10">
    <property type="entry name" value="Complement Module, domain 1"/>
    <property type="match status" value="1"/>
</dbReference>
<accession>A0A834BXI2</accession>
<evidence type="ECO:0000256" key="4">
    <source>
        <dbReference type="SAM" id="Phobius"/>
    </source>
</evidence>
<evidence type="ECO:0000313" key="7">
    <source>
        <dbReference type="Proteomes" id="UP000646548"/>
    </source>
</evidence>
<comment type="caution">
    <text evidence="6">The sequence shown here is derived from an EMBL/GenBank/DDBJ whole genome shotgun (WGS) entry which is preliminary data.</text>
</comment>
<keyword evidence="4" id="KW-0472">Membrane</keyword>
<sequence>MAASVADGHRRDFTNKDDKRVWNSSGHLQCKPMRLPALGTQRIIQGNGTNVGTVISLQCPAKHKLMGKELTCVLDSNSTHWAGWEPFCKPLTPFEEHGFRVAILVSIVSSAIILFMSLAFITCCLLDCMKEDRKKQQDRELDAWQQEEQRQHQEDSRTRDSHKGRNNNNNNAQEKMLPLWDPINPSLGINMQPCRYERMIQIIIVINTHDDSRLSFLSLHRYHNQYVYGPEACTCGPPQAQLPGHVYTRLLSSENQQLCPPSYPGPSLASCLPTSSGLSQVPAPGPPTVWQYGEHHSSFSELIPASTSGSDLRNTNSNQNVKPNQLSIRIISV</sequence>
<evidence type="ECO:0000313" key="6">
    <source>
        <dbReference type="EMBL" id="KAF6719194.1"/>
    </source>
</evidence>
<dbReference type="GO" id="GO:0005886">
    <property type="term" value="C:plasma membrane"/>
    <property type="evidence" value="ECO:0007669"/>
    <property type="project" value="TreeGrafter"/>
</dbReference>
<dbReference type="InterPro" id="IPR053067">
    <property type="entry name" value="SUSD3"/>
</dbReference>
<evidence type="ECO:0000256" key="3">
    <source>
        <dbReference type="SAM" id="MobiDB-lite"/>
    </source>
</evidence>
<feature type="compositionally biased region" description="Basic and acidic residues" evidence="3">
    <location>
        <begin position="139"/>
        <end position="163"/>
    </location>
</feature>
<dbReference type="EMBL" id="WKFB01000632">
    <property type="protein sequence ID" value="KAF6719194.1"/>
    <property type="molecule type" value="Genomic_DNA"/>
</dbReference>
<keyword evidence="1" id="KW-1015">Disulfide bond</keyword>
<proteinExistence type="predicted"/>
<reference evidence="6" key="1">
    <citation type="journal article" name="BMC Genomics">
        <title>Long-read sequencing and de novo genome assembly of marine medaka (Oryzias melastigma).</title>
        <authorList>
            <person name="Liang P."/>
            <person name="Saqib H.S.A."/>
            <person name="Ni X."/>
            <person name="Shen Y."/>
        </authorList>
    </citation>
    <scope>NUCLEOTIDE SEQUENCE</scope>
    <source>
        <strain evidence="6">Bigg-433</strain>
    </source>
</reference>
<feature type="transmembrane region" description="Helical" evidence="4">
    <location>
        <begin position="101"/>
        <end position="126"/>
    </location>
</feature>
<dbReference type="PANTHER" id="PTHR46879:SF1">
    <property type="entry name" value="SUSHI DOMAIN-CONTAINING PROTEIN 3"/>
    <property type="match status" value="1"/>
</dbReference>
<organism evidence="6 7">
    <name type="scientific">Oryzias melastigma</name>
    <name type="common">Marine medaka</name>
    <dbReference type="NCBI Taxonomy" id="30732"/>
    <lineage>
        <taxon>Eukaryota</taxon>
        <taxon>Metazoa</taxon>
        <taxon>Chordata</taxon>
        <taxon>Craniata</taxon>
        <taxon>Vertebrata</taxon>
        <taxon>Euteleostomi</taxon>
        <taxon>Actinopterygii</taxon>
        <taxon>Neopterygii</taxon>
        <taxon>Teleostei</taxon>
        <taxon>Neoteleostei</taxon>
        <taxon>Acanthomorphata</taxon>
        <taxon>Ovalentaria</taxon>
        <taxon>Atherinomorphae</taxon>
        <taxon>Beloniformes</taxon>
        <taxon>Adrianichthyidae</taxon>
        <taxon>Oryziinae</taxon>
        <taxon>Oryzias</taxon>
    </lineage>
</organism>
<comment type="caution">
    <text evidence="2">Lacks conserved residue(s) required for the propagation of feature annotation.</text>
</comment>
<feature type="domain" description="Sushi" evidence="5">
    <location>
        <begin position="28"/>
        <end position="90"/>
    </location>
</feature>
<feature type="region of interest" description="Disordered" evidence="3">
    <location>
        <begin position="139"/>
        <end position="177"/>
    </location>
</feature>
<protein>
    <submittedName>
        <fullName evidence="6">Sushi domain-containing protein 3</fullName>
    </submittedName>
</protein>